<evidence type="ECO:0000313" key="1">
    <source>
        <dbReference type="EnsemblMetazoa" id="CJA15200.1"/>
    </source>
</evidence>
<dbReference type="OMA" id="ERMYDVF"/>
<evidence type="ECO:0000313" key="2">
    <source>
        <dbReference type="Proteomes" id="UP000005237"/>
    </source>
</evidence>
<protein>
    <submittedName>
        <fullName evidence="1">Uncharacterized protein</fullName>
    </submittedName>
</protein>
<dbReference type="Proteomes" id="UP000005237">
    <property type="component" value="Unassembled WGS sequence"/>
</dbReference>
<dbReference type="AlphaFoldDB" id="A0A8R1DY49"/>
<accession>A0A8R1DY49</accession>
<reference evidence="1" key="2">
    <citation type="submission" date="2022-06" db="UniProtKB">
        <authorList>
            <consortium name="EnsemblMetazoa"/>
        </authorList>
    </citation>
    <scope>IDENTIFICATION</scope>
    <source>
        <strain evidence="1">DF5081</strain>
    </source>
</reference>
<dbReference type="EnsemblMetazoa" id="CJA15200.1">
    <property type="protein sequence ID" value="CJA15200.1"/>
    <property type="gene ID" value="WBGene00134404"/>
</dbReference>
<proteinExistence type="predicted"/>
<keyword evidence="2" id="KW-1185">Reference proteome</keyword>
<sequence length="439" mass="50770">MFDYKGVITNITGLAKTTFHKTTNRRGGSGNTGNIASSRKIRSRARDLFRRHLRLSFSEERDSTIIAQEAREDDVYDDDEAQAPRKIVVHRYNIGQMQVEKSVEVPRKKKEKGDKKKKKTAELNIPNRNMFASDFVLRPDEDLPGFSPIDSEYDSDDDLFQASDFRHRQAERQYYSMPPPLMGLNPDIPNEYDPVIGIVAVQGVRIPRSKPIDIVPPKEPRQLLPFFGISSDLHVMLIAERMYDVFKEDVRVNGKAQKMNVMENMASMLSIAQMVVRFVPVELMDGAVYFYHFDTVCFLSKDELVAILSRCEKDDDVAESAPSKFHEESREHVLERNEHYQQLMDLKKIYVRRVDYQQASVDEIDFEFPFIDTSDNEHNKRVTLERQLSNDAMDHEEMGQLIRSISQDLEDAEFQEGFDFIHKSTLSLFDARVMVPPVN</sequence>
<organism evidence="1 2">
    <name type="scientific">Caenorhabditis japonica</name>
    <dbReference type="NCBI Taxonomy" id="281687"/>
    <lineage>
        <taxon>Eukaryota</taxon>
        <taxon>Metazoa</taxon>
        <taxon>Ecdysozoa</taxon>
        <taxon>Nematoda</taxon>
        <taxon>Chromadorea</taxon>
        <taxon>Rhabditida</taxon>
        <taxon>Rhabditina</taxon>
        <taxon>Rhabditomorpha</taxon>
        <taxon>Rhabditoidea</taxon>
        <taxon>Rhabditidae</taxon>
        <taxon>Peloderinae</taxon>
        <taxon>Caenorhabditis</taxon>
    </lineage>
</organism>
<reference evidence="2" key="1">
    <citation type="submission" date="2010-08" db="EMBL/GenBank/DDBJ databases">
        <authorList>
            <consortium name="Caenorhabditis japonica Sequencing Consortium"/>
            <person name="Wilson R.K."/>
        </authorList>
    </citation>
    <scope>NUCLEOTIDE SEQUENCE [LARGE SCALE GENOMIC DNA]</scope>
    <source>
        <strain evidence="2">DF5081</strain>
    </source>
</reference>
<name>A0A8R1DY49_CAEJA</name>